<evidence type="ECO:0000313" key="3">
    <source>
        <dbReference type="Proteomes" id="UP000237511"/>
    </source>
</evidence>
<dbReference type="AlphaFoldDB" id="A0A2S3YH73"/>
<sequence length="233" mass="25535">MATRMQLTKPADRLKSAKSEEVLSPLKEIGNEQLGAEVHGSEVGHCRRANVGGVPEAFRQSDAADVPLRDGHNLAAEQIARRRKVRADIDAVTPGEDQKAAYSMAARKAQDREVFSPLKEIGDGQLGAEVHGSEVGHCRRANVCGVPEAFRQSDAADVPLQSARGGHRGFNRHSWRGRRSTRTPQVRLPSTQDQRSDDRRPGIACAPDLELPRMKAAEFDCPTGPPRIRDRIV</sequence>
<evidence type="ECO:0000256" key="1">
    <source>
        <dbReference type="SAM" id="MobiDB-lite"/>
    </source>
</evidence>
<gene>
    <name evidence="2" type="ORF">ATY31_27180</name>
</gene>
<feature type="compositionally biased region" description="Polar residues" evidence="1">
    <location>
        <begin position="182"/>
        <end position="193"/>
    </location>
</feature>
<accession>A0A2S3YH73</accession>
<dbReference type="Proteomes" id="UP000237511">
    <property type="component" value="Unassembled WGS sequence"/>
</dbReference>
<feature type="compositionally biased region" description="Basic residues" evidence="1">
    <location>
        <begin position="165"/>
        <end position="181"/>
    </location>
</feature>
<comment type="caution">
    <text evidence="2">The sequence shown here is derived from an EMBL/GenBank/DDBJ whole genome shotgun (WGS) entry which is preliminary data.</text>
</comment>
<evidence type="ECO:0000313" key="2">
    <source>
        <dbReference type="EMBL" id="POH25727.1"/>
    </source>
</evidence>
<dbReference type="EMBL" id="LODU01000073">
    <property type="protein sequence ID" value="POH25727.1"/>
    <property type="molecule type" value="Genomic_DNA"/>
</dbReference>
<proteinExistence type="predicted"/>
<feature type="region of interest" description="Disordered" evidence="1">
    <location>
        <begin position="156"/>
        <end position="204"/>
    </location>
</feature>
<dbReference type="RefSeq" id="WP_097526547.1">
    <property type="nucleotide sequence ID" value="NZ_LODU01000073.1"/>
</dbReference>
<organism evidence="2 3">
    <name type="scientific">Sinorhizobium americanum</name>
    <dbReference type="NCBI Taxonomy" id="194963"/>
    <lineage>
        <taxon>Bacteria</taxon>
        <taxon>Pseudomonadati</taxon>
        <taxon>Pseudomonadota</taxon>
        <taxon>Alphaproteobacteria</taxon>
        <taxon>Hyphomicrobiales</taxon>
        <taxon>Rhizobiaceae</taxon>
        <taxon>Sinorhizobium/Ensifer group</taxon>
        <taxon>Sinorhizobium</taxon>
    </lineage>
</organism>
<reference evidence="2 3" key="1">
    <citation type="journal article" date="2014" name="Syst. Appl. Microbiol.">
        <title>Microsymbionts of Phaseolus vulgaris in acid and alkaline soils of Mexico.</title>
        <authorList>
            <person name="Verastegui-Valdes M.M."/>
            <person name="Zhang Y.J."/>
            <person name="Rivera-Orduna F.N."/>
            <person name="Cheng H.P."/>
            <person name="Sui X.H."/>
            <person name="Wang E.T."/>
        </authorList>
    </citation>
    <scope>NUCLEOTIDE SEQUENCE [LARGE SCALE GENOMIC DNA]</scope>
    <source>
        <strain evidence="2 3">FG01</strain>
    </source>
</reference>
<protein>
    <submittedName>
        <fullName evidence="2">Uncharacterized protein</fullName>
    </submittedName>
</protein>
<name>A0A2S3YH73_9HYPH</name>